<name>A0A290ZDP4_9PSEU</name>
<keyword evidence="2" id="KW-1185">Reference proteome</keyword>
<dbReference type="Proteomes" id="UP000218505">
    <property type="component" value="Chromosome"/>
</dbReference>
<accession>A0A290ZDP4</accession>
<dbReference type="KEGG" id="apre:CNX65_30730"/>
<protein>
    <recommendedName>
        <fullName evidence="3">Nucleotidyl transferase AbiEii/AbiGii toxin family protein</fullName>
    </recommendedName>
</protein>
<dbReference type="RefSeq" id="WP_096496858.1">
    <property type="nucleotide sequence ID" value="NZ_CP023445.1"/>
</dbReference>
<reference evidence="1" key="1">
    <citation type="submission" date="2017-09" db="EMBL/GenBank/DDBJ databases">
        <title>Complete Genome Sequence of ansamitocin-producing Bacterium Actinosynnema pretiosum X47.</title>
        <authorList>
            <person name="Cao G."/>
            <person name="Zong G."/>
            <person name="Zhong C."/>
            <person name="Fu J."/>
        </authorList>
    </citation>
    <scope>NUCLEOTIDE SEQUENCE [LARGE SCALE GENOMIC DNA]</scope>
    <source>
        <strain evidence="1">X47</strain>
    </source>
</reference>
<evidence type="ECO:0008006" key="3">
    <source>
        <dbReference type="Google" id="ProtNLM"/>
    </source>
</evidence>
<evidence type="ECO:0000313" key="2">
    <source>
        <dbReference type="Proteomes" id="UP000218505"/>
    </source>
</evidence>
<organism evidence="1 2">
    <name type="scientific">Actinosynnema pretiosum</name>
    <dbReference type="NCBI Taxonomy" id="42197"/>
    <lineage>
        <taxon>Bacteria</taxon>
        <taxon>Bacillati</taxon>
        <taxon>Actinomycetota</taxon>
        <taxon>Actinomycetes</taxon>
        <taxon>Pseudonocardiales</taxon>
        <taxon>Pseudonocardiaceae</taxon>
        <taxon>Actinosynnema</taxon>
    </lineage>
</organism>
<proteinExistence type="predicted"/>
<gene>
    <name evidence="1" type="ORF">CNX65_30730</name>
</gene>
<dbReference type="EMBL" id="CP023445">
    <property type="protein sequence ID" value="ATE57128.1"/>
    <property type="molecule type" value="Genomic_DNA"/>
</dbReference>
<evidence type="ECO:0000313" key="1">
    <source>
        <dbReference type="EMBL" id="ATE57128.1"/>
    </source>
</evidence>
<sequence length="258" mass="27780">MSESRWPQLPVIGDVALPERDGALWTPLLDLSRRLPDEHVVIGGVMVYLHGLVAGKPPHRVTRDVDVLFNVLVGGVLPEAVGVLEGLGYRLDPASPADSAHRYLGPCGEQVDVLAPMLRNRRSKPSLVTTPPNRTIEVPAGQEALEHRVVLRAAHGDDAAEIVVPDTARALKLKAAAYAQHHRARPSEAWNSRHLTDLAFLCSVIDDPDAVRDALGTPPVGGHLALAAVLDPPSHSAWTALGEAAEDARLVWEVLREP</sequence>
<dbReference type="AlphaFoldDB" id="A0A290ZDP4"/>